<evidence type="ECO:0000256" key="1">
    <source>
        <dbReference type="SAM" id="Phobius"/>
    </source>
</evidence>
<keyword evidence="2" id="KW-1185">Reference proteome</keyword>
<gene>
    <name evidence="3" type="primary">LOC115749579</name>
</gene>
<proteinExistence type="predicted"/>
<dbReference type="PANTHER" id="PTHR33390">
    <property type="entry name" value="STRESS UP-REGULATED NOD 19 PROTEIN"/>
    <property type="match status" value="1"/>
</dbReference>
<dbReference type="Pfam" id="PF07712">
    <property type="entry name" value="SURNod19"/>
    <property type="match status" value="1"/>
</dbReference>
<keyword evidence="1" id="KW-0812">Transmembrane</keyword>
<keyword evidence="1" id="KW-0472">Membrane</keyword>
<dbReference type="Proteomes" id="UP000827889">
    <property type="component" value="Chromosome 7"/>
</dbReference>
<dbReference type="KEGG" id="rarg:115749579"/>
<dbReference type="OrthoDB" id="1923469at2759"/>
<dbReference type="InterPro" id="IPR011692">
    <property type="entry name" value="Stress_up-reg_Nod19"/>
</dbReference>
<dbReference type="GeneID" id="115749579"/>
<reference evidence="3" key="1">
    <citation type="submission" date="2025-08" db="UniProtKB">
        <authorList>
            <consortium name="RefSeq"/>
        </authorList>
    </citation>
    <scope>IDENTIFICATION</scope>
    <source>
        <tissue evidence="3">Leaf</tissue>
    </source>
</reference>
<dbReference type="PANTHER" id="PTHR33390:SF1">
    <property type="entry name" value="STRESS UP-REGULATED NOD 19 PROTEIN"/>
    <property type="match status" value="1"/>
</dbReference>
<dbReference type="RefSeq" id="XP_030542322.1">
    <property type="nucleotide sequence ID" value="XM_030686462.2"/>
</dbReference>
<dbReference type="AlphaFoldDB" id="A0A8B8Q7N4"/>
<name>A0A8B8Q7N4_9MYRT</name>
<accession>A0A8B8Q7N4</accession>
<protein>
    <submittedName>
        <fullName evidence="3">Uncharacterized protein LOC115749579 isoform X1</fullName>
    </submittedName>
</protein>
<evidence type="ECO:0000313" key="2">
    <source>
        <dbReference type="Proteomes" id="UP000827889"/>
    </source>
</evidence>
<feature type="transmembrane region" description="Helical" evidence="1">
    <location>
        <begin position="429"/>
        <end position="449"/>
    </location>
</feature>
<organism evidence="2 3">
    <name type="scientific">Rhodamnia argentea</name>
    <dbReference type="NCBI Taxonomy" id="178133"/>
    <lineage>
        <taxon>Eukaryota</taxon>
        <taxon>Viridiplantae</taxon>
        <taxon>Streptophyta</taxon>
        <taxon>Embryophyta</taxon>
        <taxon>Tracheophyta</taxon>
        <taxon>Spermatophyta</taxon>
        <taxon>Magnoliopsida</taxon>
        <taxon>eudicotyledons</taxon>
        <taxon>Gunneridae</taxon>
        <taxon>Pentapetalae</taxon>
        <taxon>rosids</taxon>
        <taxon>malvids</taxon>
        <taxon>Myrtales</taxon>
        <taxon>Myrtaceae</taxon>
        <taxon>Myrtoideae</taxon>
        <taxon>Myrteae</taxon>
        <taxon>Australasian group</taxon>
        <taxon>Rhodamnia</taxon>
    </lineage>
</organism>
<keyword evidence="1" id="KW-1133">Transmembrane helix</keyword>
<evidence type="ECO:0000313" key="3">
    <source>
        <dbReference type="RefSeq" id="XP_030542322.1"/>
    </source>
</evidence>
<sequence>MRLYLGSRMLRKIVVGVSVVIWVLLMEPCAAAGVVNGKLKSATFLSPNFVLGPGSVENKHYYDIGFPRGHVALKSFDAQVVDEDGIPVPLHHTYLHHWVVARYYSRPGHPQSKADYVFARNSGICQRDSLGQYFGLGSETRKTATFVPDPYGIEIGNPADIPAGFEEKWMLNVHAIDTRGVEDRLGCTECRCDLYNVTQDEYGRPLRPDYIGGLYCCYDQTQCRLRPGFQGARRSLYLRYTVVWSDWDTSILPVDIYILDVTDTWTALDKSSEHSAEHHCRVEYDVESCNQATEADDLCVDSKRTSLALPTGGYVVYGVAHQHSGGLGSNLYGEDGRVICSSVPAYGTGKEAGNEAGYIVGMSTCYPQHGSVKINDGEILVLESNYSRSQSHTGVMGLFYLLVARELPKPMPDLPFAVQVQRNMTLSRFGGAILAFLGVVIASAIGISLKRRKQREEGYESLMT</sequence>